<evidence type="ECO:0000313" key="5">
    <source>
        <dbReference type="EMBL" id="MCO0831697.1"/>
    </source>
</evidence>
<dbReference type="InterPro" id="IPR002053">
    <property type="entry name" value="Glyco_hydro_25"/>
</dbReference>
<evidence type="ECO:0000256" key="4">
    <source>
        <dbReference type="SAM" id="SignalP"/>
    </source>
</evidence>
<dbReference type="PROSITE" id="PS51904">
    <property type="entry name" value="GLYCOSYL_HYDROL_F25_2"/>
    <property type="match status" value="1"/>
</dbReference>
<dbReference type="SUPFAM" id="SSF51445">
    <property type="entry name" value="(Trans)glycosidases"/>
    <property type="match status" value="1"/>
</dbReference>
<name>A0ABT0ZNX5_9LACO</name>
<sequence length="496" mass="57092">MNLKNAMLTLAAFSVFGVAANQMNGDIVSAQGPYMVAGQGNHPRMDVVDVASYQGNLSVDDYNKMKAAGVRGVIVKLTERDNYVNSYARTQVNNARAAGLKVSAYHFARYHSEDEARREANYFANAARNLGFAETDLLIDDVEDQSMVRDNVSKNARVFNDQLHSRGFGNTALYTYASYNIDRSFLPKNRVWIASYPDQPSADRLWNTDYGMWQWTDNAHVNGVTGTFDMSIDYSGMASMYQGFVFVPGLGWRWMENNQPFTGFRFYMGTYYWFENGIRSDSSWHEAWGRWYYTNSEGRAVQGHQNINGQDFDFGNDGSFYMRSSGYLHDGSSQNGGYRWYENGQLFTGFRYYMGTFYWFVDGVRQNAGWREAWGMKYYTDQDGRAVQGSQIIDGKLHYFGDDNSYFERPVSGYVHDGSSQNGGYRWYENGQLFTGFRYYMGTYYWFVDGVRQNEGWRHAWGMTYWTNAEGRAMQGIQVIDGKTYNFGNDGTYYLR</sequence>
<keyword evidence="3" id="KW-0326">Glycosidase</keyword>
<evidence type="ECO:0000313" key="6">
    <source>
        <dbReference type="Proteomes" id="UP001523234"/>
    </source>
</evidence>
<feature type="chain" id="PRO_5045208382" evidence="4">
    <location>
        <begin position="20"/>
        <end position="496"/>
    </location>
</feature>
<dbReference type="Gene3D" id="3.20.20.80">
    <property type="entry name" value="Glycosidases"/>
    <property type="match status" value="1"/>
</dbReference>
<dbReference type="InterPro" id="IPR018077">
    <property type="entry name" value="Glyco_hydro_fam25_subgr"/>
</dbReference>
<dbReference type="Gene3D" id="2.10.270.10">
    <property type="entry name" value="Cholin Binding"/>
    <property type="match status" value="2"/>
</dbReference>
<comment type="caution">
    <text evidence="5">The sequence shown here is derived from an EMBL/GenBank/DDBJ whole genome shotgun (WGS) entry which is preliminary data.</text>
</comment>
<dbReference type="InterPro" id="IPR017853">
    <property type="entry name" value="GH"/>
</dbReference>
<evidence type="ECO:0000256" key="2">
    <source>
        <dbReference type="ARBA" id="ARBA00022801"/>
    </source>
</evidence>
<dbReference type="PANTHER" id="PTHR34135">
    <property type="entry name" value="LYSOZYME"/>
    <property type="match status" value="1"/>
</dbReference>
<dbReference type="Pfam" id="PF01183">
    <property type="entry name" value="Glyco_hydro_25"/>
    <property type="match status" value="1"/>
</dbReference>
<keyword evidence="6" id="KW-1185">Reference proteome</keyword>
<gene>
    <name evidence="5" type="ORF">NFX39_01130</name>
</gene>
<proteinExistence type="inferred from homology"/>
<comment type="similarity">
    <text evidence="1">Belongs to the glycosyl hydrolase 25 family.</text>
</comment>
<keyword evidence="4" id="KW-0732">Signal</keyword>
<evidence type="ECO:0000256" key="3">
    <source>
        <dbReference type="ARBA" id="ARBA00023295"/>
    </source>
</evidence>
<accession>A0ABT0ZNX5</accession>
<dbReference type="EMBL" id="JAMWYK010000001">
    <property type="protein sequence ID" value="MCO0831697.1"/>
    <property type="molecule type" value="Genomic_DNA"/>
</dbReference>
<protein>
    <submittedName>
        <fullName evidence="5">1,4-beta-N-acetylmuramidase</fullName>
    </submittedName>
</protein>
<organism evidence="5 6">
    <name type="scientific">Fructobacillus apis</name>
    <dbReference type="NCBI Taxonomy" id="2935017"/>
    <lineage>
        <taxon>Bacteria</taxon>
        <taxon>Bacillati</taxon>
        <taxon>Bacillota</taxon>
        <taxon>Bacilli</taxon>
        <taxon>Lactobacillales</taxon>
        <taxon>Lactobacillaceae</taxon>
        <taxon>Fructobacillus</taxon>
    </lineage>
</organism>
<dbReference type="RefSeq" id="WP_252442193.1">
    <property type="nucleotide sequence ID" value="NZ_JAMWYK010000001.1"/>
</dbReference>
<reference evidence="5 6" key="1">
    <citation type="submission" date="2022-06" db="EMBL/GenBank/DDBJ databases">
        <title>Fructobacillus taiwanensis sp. nov., isolated from the honeybee.</title>
        <authorList>
            <person name="Chen Y.-S."/>
            <person name="Wang L.-T."/>
            <person name="Lee Y.-S."/>
            <person name="Chang Y.-C."/>
            <person name="Wu H.-C."/>
            <person name="Liao C.-Y."/>
            <person name="Chen W.-H."/>
            <person name="Deng J.-N."/>
            <person name="Wang Y.-H."/>
        </authorList>
    </citation>
    <scope>NUCLEOTIDE SEQUENCE [LARGE SCALE GENOMIC DNA]</scope>
    <source>
        <strain evidence="5 6">W13</strain>
    </source>
</reference>
<dbReference type="SMART" id="SM00641">
    <property type="entry name" value="Glyco_25"/>
    <property type="match status" value="1"/>
</dbReference>
<feature type="signal peptide" evidence="4">
    <location>
        <begin position="1"/>
        <end position="19"/>
    </location>
</feature>
<dbReference type="Proteomes" id="UP001523234">
    <property type="component" value="Unassembled WGS sequence"/>
</dbReference>
<evidence type="ECO:0000256" key="1">
    <source>
        <dbReference type="ARBA" id="ARBA00010646"/>
    </source>
</evidence>
<dbReference type="SUPFAM" id="SSF69360">
    <property type="entry name" value="Cell wall binding repeat"/>
    <property type="match status" value="2"/>
</dbReference>
<dbReference type="PANTHER" id="PTHR34135:SF2">
    <property type="entry name" value="LYSOZYME"/>
    <property type="match status" value="1"/>
</dbReference>
<keyword evidence="2" id="KW-0378">Hydrolase</keyword>